<evidence type="ECO:0000256" key="9">
    <source>
        <dbReference type="ARBA" id="ARBA00023136"/>
    </source>
</evidence>
<evidence type="ECO:0000256" key="1">
    <source>
        <dbReference type="ARBA" id="ARBA00004255"/>
    </source>
</evidence>
<keyword evidence="16" id="KW-1185">Reference proteome</keyword>
<evidence type="ECO:0000256" key="2">
    <source>
        <dbReference type="ARBA" id="ARBA00010720"/>
    </source>
</evidence>
<proteinExistence type="inferred from homology"/>
<dbReference type="InterPro" id="IPR017106">
    <property type="entry name" value="Coatomer_gsu"/>
</dbReference>
<keyword evidence="9 11" id="KW-0472">Membrane</keyword>
<keyword evidence="4 11" id="KW-0963">Cytoplasm</keyword>
<dbReference type="GO" id="GO:0030663">
    <property type="term" value="C:COPI-coated vesicle membrane"/>
    <property type="evidence" value="ECO:0007669"/>
    <property type="project" value="UniProtKB-SubCell"/>
</dbReference>
<evidence type="ECO:0000259" key="13">
    <source>
        <dbReference type="Pfam" id="PF08752"/>
    </source>
</evidence>
<evidence type="ECO:0000256" key="10">
    <source>
        <dbReference type="ARBA" id="ARBA00023329"/>
    </source>
</evidence>
<dbReference type="Gene3D" id="3.30.310.10">
    <property type="entry name" value="TATA-Binding Protein"/>
    <property type="match status" value="1"/>
</dbReference>
<evidence type="ECO:0000256" key="4">
    <source>
        <dbReference type="ARBA" id="ARBA00022490"/>
    </source>
</evidence>
<evidence type="ECO:0000313" key="15">
    <source>
        <dbReference type="EMBL" id="KAL3314226.1"/>
    </source>
</evidence>
<dbReference type="Pfam" id="PF08752">
    <property type="entry name" value="COP-gamma_platf"/>
    <property type="match status" value="1"/>
</dbReference>
<dbReference type="PANTHER" id="PTHR10261">
    <property type="entry name" value="COATOMER SUBUNIT GAMMA"/>
    <property type="match status" value="1"/>
</dbReference>
<gene>
    <name evidence="15" type="primary">COPG2</name>
    <name evidence="15" type="ORF">Ciccas_007159</name>
</gene>
<dbReference type="Pfam" id="PF16381">
    <property type="entry name" value="Coatomer_g_Cpla"/>
    <property type="match status" value="1"/>
</dbReference>
<keyword evidence="3 11" id="KW-0813">Transport</keyword>
<evidence type="ECO:0000256" key="11">
    <source>
        <dbReference type="PIRNR" id="PIRNR037093"/>
    </source>
</evidence>
<evidence type="ECO:0000313" key="16">
    <source>
        <dbReference type="Proteomes" id="UP001626550"/>
    </source>
</evidence>
<evidence type="ECO:0000256" key="6">
    <source>
        <dbReference type="ARBA" id="ARBA00022892"/>
    </source>
</evidence>
<dbReference type="InterPro" id="IPR032154">
    <property type="entry name" value="Coatomer_g_Cpla"/>
</dbReference>
<evidence type="ECO:0000256" key="8">
    <source>
        <dbReference type="ARBA" id="ARBA00023034"/>
    </source>
</evidence>
<evidence type="ECO:0000256" key="3">
    <source>
        <dbReference type="ARBA" id="ARBA00022448"/>
    </source>
</evidence>
<dbReference type="Proteomes" id="UP001626550">
    <property type="component" value="Unassembled WGS sequence"/>
</dbReference>
<evidence type="ECO:0000256" key="7">
    <source>
        <dbReference type="ARBA" id="ARBA00022927"/>
    </source>
</evidence>
<feature type="domain" description="Coatomer subunit gamma C-terminal" evidence="14">
    <location>
        <begin position="777"/>
        <end position="889"/>
    </location>
</feature>
<dbReference type="PANTHER" id="PTHR10261:SF0">
    <property type="entry name" value="COATOMER SUBUNIT GAMMA-2"/>
    <property type="match status" value="1"/>
</dbReference>
<dbReference type="Gene3D" id="1.25.10.10">
    <property type="entry name" value="Leucine-rich Repeat Variant"/>
    <property type="match status" value="1"/>
</dbReference>
<dbReference type="SUPFAM" id="SSF49348">
    <property type="entry name" value="Clathrin adaptor appendage domain"/>
    <property type="match status" value="1"/>
</dbReference>
<comment type="function">
    <text evidence="11">The coatomer is a cytosolic protein complex that binds to dilysine motifs and reversibly associates with Golgi non-clathrin-coated vesicles, which further mediate biosynthetic protein transport from the ER, via the Golgi up to the trans Golgi network. Coatomer complex is required for budding from Golgi membranes, and is essential for the retrograde Golgi-to-ER transport of dilysine-tagged proteins.</text>
</comment>
<dbReference type="InterPro" id="IPR013041">
    <property type="entry name" value="Clathrin_app_Ig-like_sf"/>
</dbReference>
<name>A0ABD2Q7M4_9PLAT</name>
<dbReference type="PIRSF" id="PIRSF037093">
    <property type="entry name" value="Coatomer_gamma_subunit"/>
    <property type="match status" value="1"/>
</dbReference>
<feature type="domain" description="Coatomer gamma subunit appendage Ig-like subdomain" evidence="13">
    <location>
        <begin position="627"/>
        <end position="774"/>
    </location>
</feature>
<keyword evidence="8 11" id="KW-0333">Golgi apparatus</keyword>
<dbReference type="Gene3D" id="2.60.40.1480">
    <property type="entry name" value="Coatomer, gamma subunit, appendage domain"/>
    <property type="match status" value="1"/>
</dbReference>
<feature type="domain" description="Clathrin/coatomer adaptor adaptin-like N-terminal" evidence="12">
    <location>
        <begin position="21"/>
        <end position="532"/>
    </location>
</feature>
<dbReference type="InterPro" id="IPR013040">
    <property type="entry name" value="Coatomer_gsu_app_Ig-like_dom"/>
</dbReference>
<organism evidence="15 16">
    <name type="scientific">Cichlidogyrus casuarinus</name>
    <dbReference type="NCBI Taxonomy" id="1844966"/>
    <lineage>
        <taxon>Eukaryota</taxon>
        <taxon>Metazoa</taxon>
        <taxon>Spiralia</taxon>
        <taxon>Lophotrochozoa</taxon>
        <taxon>Platyhelminthes</taxon>
        <taxon>Monogenea</taxon>
        <taxon>Monopisthocotylea</taxon>
        <taxon>Dactylogyridea</taxon>
        <taxon>Ancyrocephalidae</taxon>
        <taxon>Cichlidogyrus</taxon>
    </lineage>
</organism>
<evidence type="ECO:0000256" key="5">
    <source>
        <dbReference type="ARBA" id="ARBA00022737"/>
    </source>
</evidence>
<reference evidence="15 16" key="1">
    <citation type="submission" date="2024-11" db="EMBL/GenBank/DDBJ databases">
        <title>Adaptive evolution of stress response genes in parasites aligns with host niche diversity.</title>
        <authorList>
            <person name="Hahn C."/>
            <person name="Resl P."/>
        </authorList>
    </citation>
    <scope>NUCLEOTIDE SEQUENCE [LARGE SCALE GENOMIC DNA]</scope>
    <source>
        <strain evidence="15">EGGRZ-B1_66</strain>
        <tissue evidence="15">Body</tissue>
    </source>
</reference>
<keyword evidence="6 11" id="KW-0931">ER-Golgi transport</keyword>
<dbReference type="InterPro" id="IPR002553">
    <property type="entry name" value="Clathrin/coatomer_adapt-like_N"/>
</dbReference>
<accession>A0ABD2Q7M4</accession>
<comment type="subunit">
    <text evidence="11">Oligomeric complex.</text>
</comment>
<dbReference type="InterPro" id="IPR037067">
    <property type="entry name" value="Coatomer_gsu_app_sf"/>
</dbReference>
<sequence length="891" mass="99786">MFKELKFDKEEGASLYSDLEKSAVLQEARIFNNTPMNARKCVQVLTKILVILSRGDVLTRNEATEAFFAMTKLFQCNNTAIRRMVYVAIKELADQADDVIIVTSSLTKDMNGPEMAFRGPAIRALCKITDPSMLQSIERFLKQAVVDKNPVISSAVLSCTYHMMRTSPDLVRKWSNEVQEAANSTKPMVQYHAIGLLYQIKKNDRQAITKMIHKFTRLSSRSPYAHCLLIRIVARQIAEDGLDQSRDLFDFLETSLRSKSEMVIFEAAKAIISVKGTTAKELGPAVSVLQLGCSSNQVMRYAAVKTLSMVATLYPAAVIACDMDLENLSKDSNRSIATLAVTTLLKTGSESNVERLLKNVFSMMADISDEFKLVVLESIRTLAMKFPKKFSVLLNFLSSLLRETSGYSFKKAVVLAFESILRDIPESKSLGLLLLCDFIEDCEHTELIERILHLIGQEGPFLKRPREFTRYIYNRVMLESAPVKCTATTALARFGAYNEELLPSILVLLQRIMLDEDDEVRDRAAFYHYLLSYGDRNLCAAYIMTDPMQHSAAALERALIAYTRDPSAHFKPFSLAGVPIEAPTDRTKLGPVDKIAAGFFELDKSAANQVAEKKPEKGQTRVNLQDQYANDFSKHPNLAKLGQIFKSSEPVALTETETEYVVYCVKHVMQQHLVLQFNCTNTMSDQVLTKISVSVTPDEEEFQVAGLIPIRELRCNQEQKAYAIVKLPEDASNCLCSFECCLKFTVHDVESQTDQVDDDVPGYEDEYPLEQVDLLLADHVQRVLKTNFDGAWQDMGDECEATETYSMSGHKSVGETTKQVIQHLGMQPCERTDQVSGDSTHQLLLAGVYRGGVEVLAKCKMLYAPGKGVALKIFCRSTDDEITRLLTESLG</sequence>
<dbReference type="SUPFAM" id="SSF48371">
    <property type="entry name" value="ARM repeat"/>
    <property type="match status" value="1"/>
</dbReference>
<comment type="subcellular location">
    <subcellularLocation>
        <location evidence="11">Cytoplasm</location>
    </subcellularLocation>
    <subcellularLocation>
        <location evidence="1 11">Golgi apparatus membrane</location>
        <topology evidence="1 11">Peripheral membrane protein</topology>
        <orientation evidence="1 11">Cytoplasmic side</orientation>
    </subcellularLocation>
    <subcellularLocation>
        <location evidence="11">Cytoplasmic vesicle</location>
        <location evidence="11">COPI-coated vesicle membrane</location>
        <topology evidence="11">Peripheral membrane protein</topology>
        <orientation evidence="11">Cytoplasmic side</orientation>
    </subcellularLocation>
</comment>
<dbReference type="GO" id="GO:0000139">
    <property type="term" value="C:Golgi membrane"/>
    <property type="evidence" value="ECO:0007669"/>
    <property type="project" value="UniProtKB-SubCell"/>
</dbReference>
<dbReference type="SUPFAM" id="SSF55711">
    <property type="entry name" value="Subdomain of clathrin and coatomer appendage domain"/>
    <property type="match status" value="1"/>
</dbReference>
<dbReference type="FunFam" id="2.60.40.1480:FF:000001">
    <property type="entry name" value="Coatomer subunit gamma"/>
    <property type="match status" value="1"/>
</dbReference>
<keyword evidence="10 11" id="KW-0968">Cytoplasmic vesicle</keyword>
<dbReference type="InterPro" id="IPR012295">
    <property type="entry name" value="TBP_dom_sf"/>
</dbReference>
<dbReference type="InterPro" id="IPR009028">
    <property type="entry name" value="Coatomer/calthrin_app_sub_C"/>
</dbReference>
<protein>
    <recommendedName>
        <fullName evidence="11">Coatomer subunit gamma</fullName>
    </recommendedName>
</protein>
<evidence type="ECO:0000259" key="12">
    <source>
        <dbReference type="Pfam" id="PF01602"/>
    </source>
</evidence>
<dbReference type="AlphaFoldDB" id="A0ABD2Q7M4"/>
<dbReference type="GO" id="GO:0016192">
    <property type="term" value="P:vesicle-mediated transport"/>
    <property type="evidence" value="ECO:0007669"/>
    <property type="project" value="UniProtKB-KW"/>
</dbReference>
<comment type="caution">
    <text evidence="15">The sequence shown here is derived from an EMBL/GenBank/DDBJ whole genome shotgun (WGS) entry which is preliminary data.</text>
</comment>
<dbReference type="EMBL" id="JBJKFK010001061">
    <property type="protein sequence ID" value="KAL3314226.1"/>
    <property type="molecule type" value="Genomic_DNA"/>
</dbReference>
<evidence type="ECO:0000259" key="14">
    <source>
        <dbReference type="Pfam" id="PF16381"/>
    </source>
</evidence>
<dbReference type="Pfam" id="PF01602">
    <property type="entry name" value="Adaptin_N"/>
    <property type="match status" value="1"/>
</dbReference>
<comment type="similarity">
    <text evidence="2 11">Belongs to the COPG family.</text>
</comment>
<dbReference type="InterPro" id="IPR011989">
    <property type="entry name" value="ARM-like"/>
</dbReference>
<keyword evidence="7 11" id="KW-0653">Protein transport</keyword>
<keyword evidence="5" id="KW-0677">Repeat</keyword>
<dbReference type="InterPro" id="IPR016024">
    <property type="entry name" value="ARM-type_fold"/>
</dbReference>
<dbReference type="FunFam" id="3.30.310.10:FF:000011">
    <property type="entry name" value="Coatomer subunit gamma"/>
    <property type="match status" value="1"/>
</dbReference>
<dbReference type="GO" id="GO:0015031">
    <property type="term" value="P:protein transport"/>
    <property type="evidence" value="ECO:0007669"/>
    <property type="project" value="UniProtKB-KW"/>
</dbReference>